<feature type="transmembrane region" description="Helical" evidence="1">
    <location>
        <begin position="70"/>
        <end position="95"/>
    </location>
</feature>
<gene>
    <name evidence="3" type="ORF">EZS27_033983</name>
</gene>
<dbReference type="Gene3D" id="2.40.50.1020">
    <property type="entry name" value="LytTr DNA-binding domain"/>
    <property type="match status" value="1"/>
</dbReference>
<organism evidence="3">
    <name type="scientific">termite gut metagenome</name>
    <dbReference type="NCBI Taxonomy" id="433724"/>
    <lineage>
        <taxon>unclassified sequences</taxon>
        <taxon>metagenomes</taxon>
        <taxon>organismal metagenomes</taxon>
    </lineage>
</organism>
<protein>
    <submittedName>
        <fullName evidence="3">Sensory transduction protein LytR</fullName>
    </submittedName>
</protein>
<dbReference type="SMART" id="SM00850">
    <property type="entry name" value="LytTR"/>
    <property type="match status" value="1"/>
</dbReference>
<reference evidence="3" key="1">
    <citation type="submission" date="2019-03" db="EMBL/GenBank/DDBJ databases">
        <title>Single cell metagenomics reveals metabolic interactions within the superorganism composed of flagellate Streblomastix strix and complex community of Bacteroidetes bacteria on its surface.</title>
        <authorList>
            <person name="Treitli S.C."/>
            <person name="Kolisko M."/>
            <person name="Husnik F."/>
            <person name="Keeling P."/>
            <person name="Hampl V."/>
        </authorList>
    </citation>
    <scope>NUCLEOTIDE SEQUENCE</scope>
    <source>
        <strain evidence="3">STM</strain>
    </source>
</reference>
<keyword evidence="1" id="KW-0812">Transmembrane</keyword>
<dbReference type="Pfam" id="PF04397">
    <property type="entry name" value="LytTR"/>
    <property type="match status" value="1"/>
</dbReference>
<dbReference type="PANTHER" id="PTHR37299">
    <property type="entry name" value="TRANSCRIPTIONAL REGULATOR-RELATED"/>
    <property type="match status" value="1"/>
</dbReference>
<dbReference type="PANTHER" id="PTHR37299:SF1">
    <property type="entry name" value="STAGE 0 SPORULATION PROTEIN A HOMOLOG"/>
    <property type="match status" value="1"/>
</dbReference>
<evidence type="ECO:0000256" key="1">
    <source>
        <dbReference type="SAM" id="Phobius"/>
    </source>
</evidence>
<feature type="transmembrane region" description="Helical" evidence="1">
    <location>
        <begin position="46"/>
        <end position="63"/>
    </location>
</feature>
<dbReference type="PROSITE" id="PS50930">
    <property type="entry name" value="HTH_LYTTR"/>
    <property type="match status" value="1"/>
</dbReference>
<accession>A0A5J4Q272</accession>
<dbReference type="InterPro" id="IPR046947">
    <property type="entry name" value="LytR-like"/>
</dbReference>
<sequence>MAVHPLSGSIFLKITCIAVALLATVMLGMLLVLYGHMTFFWAGMESITYVAFLSLAGVLYGYVRHFLHTFYAQVIVTVTVQAGVLSLVAGCLWTFDTELLSEFTTTIPLCLVFGFLCWLSLVLWYDAQGLESGEEEFVGAFSGDKKEVCEVIDRISVKEGARIHIIRIEELLYIEACGDYVMLVTAGGEFVKEQTMKYYEMHLPLTFARIHRSYIINTNQVTRIELFGKDKYNVWLKNGTKVRASISGYRVLKSKLGI</sequence>
<proteinExistence type="predicted"/>
<comment type="caution">
    <text evidence="3">The sequence shown here is derived from an EMBL/GenBank/DDBJ whole genome shotgun (WGS) entry which is preliminary data.</text>
</comment>
<name>A0A5J4Q272_9ZZZZ</name>
<feature type="domain" description="HTH LytTR-type" evidence="2">
    <location>
        <begin position="155"/>
        <end position="258"/>
    </location>
</feature>
<dbReference type="InterPro" id="IPR007492">
    <property type="entry name" value="LytTR_DNA-bd_dom"/>
</dbReference>
<evidence type="ECO:0000259" key="2">
    <source>
        <dbReference type="PROSITE" id="PS50930"/>
    </source>
</evidence>
<dbReference type="GO" id="GO:0003677">
    <property type="term" value="F:DNA binding"/>
    <property type="evidence" value="ECO:0007669"/>
    <property type="project" value="InterPro"/>
</dbReference>
<dbReference type="GO" id="GO:0000156">
    <property type="term" value="F:phosphorelay response regulator activity"/>
    <property type="evidence" value="ECO:0007669"/>
    <property type="project" value="InterPro"/>
</dbReference>
<feature type="transmembrane region" description="Helical" evidence="1">
    <location>
        <begin position="12"/>
        <end position="34"/>
    </location>
</feature>
<feature type="transmembrane region" description="Helical" evidence="1">
    <location>
        <begin position="107"/>
        <end position="125"/>
    </location>
</feature>
<dbReference type="EMBL" id="SNRY01005199">
    <property type="protein sequence ID" value="KAA6315582.1"/>
    <property type="molecule type" value="Genomic_DNA"/>
</dbReference>
<keyword evidence="1" id="KW-0472">Membrane</keyword>
<keyword evidence="1" id="KW-1133">Transmembrane helix</keyword>
<evidence type="ECO:0000313" key="3">
    <source>
        <dbReference type="EMBL" id="KAA6315582.1"/>
    </source>
</evidence>
<dbReference type="AlphaFoldDB" id="A0A5J4Q272"/>